<evidence type="ECO:0000313" key="3">
    <source>
        <dbReference type="Proteomes" id="UP000184932"/>
    </source>
</evidence>
<gene>
    <name evidence="2" type="ORF">SAMN05444002_3810</name>
</gene>
<proteinExistence type="predicted"/>
<accession>A0A1N6IFC9</accession>
<protein>
    <submittedName>
        <fullName evidence="2">Uncharacterized protein</fullName>
    </submittedName>
</protein>
<evidence type="ECO:0000313" key="2">
    <source>
        <dbReference type="EMBL" id="SIO30746.1"/>
    </source>
</evidence>
<organism evidence="2 3">
    <name type="scientific">Vannielia litorea</name>
    <dbReference type="NCBI Taxonomy" id="1217970"/>
    <lineage>
        <taxon>Bacteria</taxon>
        <taxon>Pseudomonadati</taxon>
        <taxon>Pseudomonadota</taxon>
        <taxon>Alphaproteobacteria</taxon>
        <taxon>Rhodobacterales</taxon>
        <taxon>Paracoccaceae</taxon>
        <taxon>Vannielia</taxon>
    </lineage>
</organism>
<feature type="region of interest" description="Disordered" evidence="1">
    <location>
        <begin position="45"/>
        <end position="71"/>
    </location>
</feature>
<reference evidence="3" key="1">
    <citation type="submission" date="2016-11" db="EMBL/GenBank/DDBJ databases">
        <authorList>
            <person name="Varghese N."/>
            <person name="Submissions S."/>
        </authorList>
    </citation>
    <scope>NUCLEOTIDE SEQUENCE [LARGE SCALE GENOMIC DNA]</scope>
    <source>
        <strain evidence="3">DSM 29440</strain>
    </source>
</reference>
<dbReference type="EMBL" id="FSRL01000002">
    <property type="protein sequence ID" value="SIO30746.1"/>
    <property type="molecule type" value="Genomic_DNA"/>
</dbReference>
<dbReference type="AlphaFoldDB" id="A0A1N6IFC9"/>
<dbReference type="RefSeq" id="WP_074257963.1">
    <property type="nucleotide sequence ID" value="NZ_FSRL01000002.1"/>
</dbReference>
<sequence length="71" mass="7748">MPRAKTKFTQSDVQRAIKATMNAGLTVFGVTITPQGFISVDTAQRPAQGPLAGPEDAFDTWNSQRSSREKH</sequence>
<keyword evidence="3" id="KW-1185">Reference proteome</keyword>
<dbReference type="OrthoDB" id="7877252at2"/>
<evidence type="ECO:0000256" key="1">
    <source>
        <dbReference type="SAM" id="MobiDB-lite"/>
    </source>
</evidence>
<dbReference type="Proteomes" id="UP000184932">
    <property type="component" value="Unassembled WGS sequence"/>
</dbReference>
<name>A0A1N6IFC9_9RHOB</name>